<proteinExistence type="predicted"/>
<reference evidence="1" key="1">
    <citation type="submission" date="2018-04" db="EMBL/GenBank/DDBJ databases">
        <title>Transcriptome assembly of Sipha flava.</title>
        <authorList>
            <person name="Scully E.D."/>
            <person name="Geib S.M."/>
            <person name="Palmer N.A."/>
            <person name="Koch K."/>
            <person name="Bradshaw J."/>
            <person name="Heng-Moss T."/>
            <person name="Sarath G."/>
        </authorList>
    </citation>
    <scope>NUCLEOTIDE SEQUENCE</scope>
</reference>
<evidence type="ECO:0000313" key="1">
    <source>
        <dbReference type="EMBL" id="MBY77270.1"/>
    </source>
</evidence>
<dbReference type="AlphaFoldDB" id="A0A2S2QIC4"/>
<sequence>MVVLQPVQRVEIAQQIVPCNEIAPQIIVPDIHTNNEELWGDNGDDDELLSFLADGAESSYLCDNPGFMACKRPINSEAVGIQKKTRLNIVENTPGFVRVDSSFYNIITWYYKKNIRNIANYSSFLISIKAELQPNLTYPAKPESWIIYQD</sequence>
<dbReference type="OrthoDB" id="6623541at2759"/>
<accession>A0A2S2QIC4</accession>
<dbReference type="EMBL" id="GGMS01008067">
    <property type="protein sequence ID" value="MBY77270.1"/>
    <property type="molecule type" value="Transcribed_RNA"/>
</dbReference>
<name>A0A2S2QIC4_9HEMI</name>
<protein>
    <submittedName>
        <fullName evidence="1">Uncharacterized protein</fullName>
    </submittedName>
</protein>
<gene>
    <name evidence="1" type="ORF">g.137240</name>
</gene>
<organism evidence="1">
    <name type="scientific">Sipha flava</name>
    <name type="common">yellow sugarcane aphid</name>
    <dbReference type="NCBI Taxonomy" id="143950"/>
    <lineage>
        <taxon>Eukaryota</taxon>
        <taxon>Metazoa</taxon>
        <taxon>Ecdysozoa</taxon>
        <taxon>Arthropoda</taxon>
        <taxon>Hexapoda</taxon>
        <taxon>Insecta</taxon>
        <taxon>Pterygota</taxon>
        <taxon>Neoptera</taxon>
        <taxon>Paraneoptera</taxon>
        <taxon>Hemiptera</taxon>
        <taxon>Sternorrhyncha</taxon>
        <taxon>Aphidomorpha</taxon>
        <taxon>Aphidoidea</taxon>
        <taxon>Aphididae</taxon>
        <taxon>Sipha</taxon>
    </lineage>
</organism>